<reference evidence="4" key="1">
    <citation type="submission" date="2017-06" db="EMBL/GenBank/DDBJ databases">
        <title>Genome analysis of Fimbriiglobus ruber SP5, the first member of the order Planctomycetales with confirmed chitinolytic capability.</title>
        <authorList>
            <person name="Ravin N.V."/>
            <person name="Rakitin A.L."/>
            <person name="Ivanova A.A."/>
            <person name="Beletsky A.V."/>
            <person name="Kulichevskaya I.S."/>
            <person name="Mardanov A.V."/>
            <person name="Dedysh S.N."/>
        </authorList>
    </citation>
    <scope>NUCLEOTIDE SEQUENCE [LARGE SCALE GENOMIC DNA]</scope>
    <source>
        <strain evidence="4">SP5</strain>
    </source>
</reference>
<dbReference type="EMBL" id="NIDE01000008">
    <property type="protein sequence ID" value="OWK40196.1"/>
    <property type="molecule type" value="Genomic_DNA"/>
</dbReference>
<gene>
    <name evidence="3" type="ORF">FRUB_05115</name>
    <name evidence="2" type="ORF">FRUB_05724</name>
</gene>
<dbReference type="EMBL" id="NIDE01000009">
    <property type="protein sequence ID" value="OWK39834.1"/>
    <property type="molecule type" value="Genomic_DNA"/>
</dbReference>
<protein>
    <submittedName>
        <fullName evidence="2">Uncharacterized protein</fullName>
    </submittedName>
</protein>
<feature type="region of interest" description="Disordered" evidence="1">
    <location>
        <begin position="1"/>
        <end position="55"/>
    </location>
</feature>
<evidence type="ECO:0000313" key="3">
    <source>
        <dbReference type="EMBL" id="OWK40196.1"/>
    </source>
</evidence>
<evidence type="ECO:0000256" key="1">
    <source>
        <dbReference type="SAM" id="MobiDB-lite"/>
    </source>
</evidence>
<proteinExistence type="predicted"/>
<evidence type="ECO:0000313" key="4">
    <source>
        <dbReference type="Proteomes" id="UP000214646"/>
    </source>
</evidence>
<dbReference type="AlphaFoldDB" id="A0A225DJF4"/>
<name>A0A225DJF4_9BACT</name>
<feature type="compositionally biased region" description="Polar residues" evidence="1">
    <location>
        <begin position="83"/>
        <end position="101"/>
    </location>
</feature>
<organism evidence="2 4">
    <name type="scientific">Fimbriiglobus ruber</name>
    <dbReference type="NCBI Taxonomy" id="1908690"/>
    <lineage>
        <taxon>Bacteria</taxon>
        <taxon>Pseudomonadati</taxon>
        <taxon>Planctomycetota</taxon>
        <taxon>Planctomycetia</taxon>
        <taxon>Gemmatales</taxon>
        <taxon>Gemmataceae</taxon>
        <taxon>Fimbriiglobus</taxon>
    </lineage>
</organism>
<feature type="region of interest" description="Disordered" evidence="1">
    <location>
        <begin position="74"/>
        <end position="105"/>
    </location>
</feature>
<sequence length="473" mass="52358">MRKKKSPRQQTPPAPGSSTARSRDNDPGIYWQKFQGALQEQHARPEGIGPVDFGPHPPSIPLLLEVLADELQRAPDPPVSGAGVSNPSPSSDWTCDTTGASTLPGGYRPAPEADIGFQLCQLLKRGWTHFLIVPIDDPVFCFSESAIRILHQRKLLSPEAGAIEADLLRICEQFQSCAIIRDPSPQRGRLFNSPLMKRKSLMSYCQMNYNTLTNCDLASSEESAQQTWTRCRGTAAALLTEPKFLSDQEGLRNAYLKFPIALRPTFPFRPAAESFSIPVGSQLNTPADSRGRTPTVGMCDRPPVVSDPVMCPTVAFRRLVQTLLSTWNLSELTYWGLPCPETPLVPNLLPAGSHLQPRSGVVLNIPLNHPVGADVVDQICAAQRREAEDRNIPPDLVGGHHVELYARMFHVIRLEVAARSRFPTSPRNLVAAIEEIAATELDVSKEYVGKLRKWIRRCQGGKRHAVRQLRIKK</sequence>
<comment type="caution">
    <text evidence="2">The sequence shown here is derived from an EMBL/GenBank/DDBJ whole genome shotgun (WGS) entry which is preliminary data.</text>
</comment>
<accession>A0A225DJF4</accession>
<evidence type="ECO:0000313" key="2">
    <source>
        <dbReference type="EMBL" id="OWK39834.1"/>
    </source>
</evidence>
<dbReference type="Proteomes" id="UP000214646">
    <property type="component" value="Unassembled WGS sequence"/>
</dbReference>
<reference evidence="2" key="2">
    <citation type="journal article" date="2018" name="Appl. Environ. Microbiol.">
        <title>Genome Analysis of Fimbriiglobus ruber SP5(T), a Planctomycete with Confirmed Chitinolytic Capability.</title>
        <authorList>
            <person name="Ravin N.V."/>
            <person name="Rakitin A.L."/>
            <person name="Ivanova A.A."/>
            <person name="Beletsky A.V."/>
            <person name="Kulichevskaya I.S."/>
            <person name="Mardanov A.V."/>
            <person name="Dedysh S.N."/>
        </authorList>
    </citation>
    <scope>NUCLEOTIDE SEQUENCE</scope>
    <source>
        <strain evidence="2">SP5</strain>
    </source>
</reference>
<keyword evidence="4" id="KW-1185">Reference proteome</keyword>